<protein>
    <submittedName>
        <fullName evidence="9">Cold-shock protein</fullName>
    </submittedName>
</protein>
<proteinExistence type="predicted"/>
<dbReference type="PANTHER" id="PTHR46565">
    <property type="entry name" value="COLD SHOCK DOMAIN PROTEIN 2"/>
    <property type="match status" value="1"/>
</dbReference>
<comment type="subcellular location">
    <subcellularLocation>
        <location evidence="1 7">Cytoplasm</location>
    </subcellularLocation>
</comment>
<dbReference type="SUPFAM" id="SSF50249">
    <property type="entry name" value="Nucleic acid-binding proteins"/>
    <property type="match status" value="1"/>
</dbReference>
<dbReference type="PRINTS" id="PR00050">
    <property type="entry name" value="COLDSHOCK"/>
</dbReference>
<comment type="caution">
    <text evidence="9">The sequence shown here is derived from an EMBL/GenBank/DDBJ whole genome shotgun (WGS) entry which is preliminary data.</text>
</comment>
<evidence type="ECO:0000256" key="3">
    <source>
        <dbReference type="ARBA" id="ARBA00023015"/>
    </source>
</evidence>
<dbReference type="Gene3D" id="2.40.50.140">
    <property type="entry name" value="Nucleic acid-binding proteins"/>
    <property type="match status" value="1"/>
</dbReference>
<dbReference type="PROSITE" id="PS00352">
    <property type="entry name" value="CSD_1"/>
    <property type="match status" value="1"/>
</dbReference>
<evidence type="ECO:0000256" key="5">
    <source>
        <dbReference type="ARBA" id="ARBA00023159"/>
    </source>
</evidence>
<dbReference type="InterPro" id="IPR011129">
    <property type="entry name" value="CSD"/>
</dbReference>
<evidence type="ECO:0000256" key="6">
    <source>
        <dbReference type="ARBA" id="ARBA00023163"/>
    </source>
</evidence>
<keyword evidence="4" id="KW-0238">DNA-binding</keyword>
<dbReference type="PANTHER" id="PTHR46565:SF20">
    <property type="entry name" value="COLD SHOCK DOMAIN-CONTAINING PROTEIN 4"/>
    <property type="match status" value="1"/>
</dbReference>
<dbReference type="EMBL" id="JABXYK010000003">
    <property type="protein sequence ID" value="NVP54840.1"/>
    <property type="molecule type" value="Genomic_DNA"/>
</dbReference>
<dbReference type="InterPro" id="IPR019844">
    <property type="entry name" value="CSD_CS"/>
</dbReference>
<evidence type="ECO:0000256" key="1">
    <source>
        <dbReference type="ARBA" id="ARBA00004496"/>
    </source>
</evidence>
<evidence type="ECO:0000256" key="4">
    <source>
        <dbReference type="ARBA" id="ARBA00023125"/>
    </source>
</evidence>
<evidence type="ECO:0000313" key="10">
    <source>
        <dbReference type="Proteomes" id="UP000659172"/>
    </source>
</evidence>
<keyword evidence="6" id="KW-0804">Transcription</keyword>
<feature type="domain" description="CSD" evidence="8">
    <location>
        <begin position="1"/>
        <end position="68"/>
    </location>
</feature>
<gene>
    <name evidence="9" type="ORF">HV823_06180</name>
</gene>
<evidence type="ECO:0000313" key="9">
    <source>
        <dbReference type="EMBL" id="NVP54840.1"/>
    </source>
</evidence>
<keyword evidence="3" id="KW-0805">Transcription regulation</keyword>
<dbReference type="Proteomes" id="UP000659172">
    <property type="component" value="Unassembled WGS sequence"/>
</dbReference>
<dbReference type="RefSeq" id="WP_176949074.1">
    <property type="nucleotide sequence ID" value="NZ_JABXYK010000003.1"/>
</dbReference>
<dbReference type="InterPro" id="IPR012340">
    <property type="entry name" value="NA-bd_OB-fold"/>
</dbReference>
<sequence length="69" mass="7538">MITGIVKWFNAYRGFGFIQPDDGSSDVFIHISALHRAGINGLSVGQKISFEVGRESSTVKLSAFNVHLI</sequence>
<name>A0ABX2QB14_9HYPH</name>
<evidence type="ECO:0000256" key="7">
    <source>
        <dbReference type="RuleBase" id="RU000408"/>
    </source>
</evidence>
<evidence type="ECO:0000259" key="8">
    <source>
        <dbReference type="PROSITE" id="PS51857"/>
    </source>
</evidence>
<organism evidence="9 10">
    <name type="scientific">Mycoplana rhizolycopersici</name>
    <dbReference type="NCBI Taxonomy" id="2746702"/>
    <lineage>
        <taxon>Bacteria</taxon>
        <taxon>Pseudomonadati</taxon>
        <taxon>Pseudomonadota</taxon>
        <taxon>Alphaproteobacteria</taxon>
        <taxon>Hyphomicrobiales</taxon>
        <taxon>Rhizobiaceae</taxon>
        <taxon>Mycoplana</taxon>
    </lineage>
</organism>
<dbReference type="SMART" id="SM00357">
    <property type="entry name" value="CSP"/>
    <property type="match status" value="1"/>
</dbReference>
<dbReference type="PROSITE" id="PS51857">
    <property type="entry name" value="CSD_2"/>
    <property type="match status" value="1"/>
</dbReference>
<dbReference type="PIRSF" id="PIRSF002599">
    <property type="entry name" value="Cold_shock_A"/>
    <property type="match status" value="1"/>
</dbReference>
<keyword evidence="10" id="KW-1185">Reference proteome</keyword>
<keyword evidence="5" id="KW-0010">Activator</keyword>
<dbReference type="InterPro" id="IPR002059">
    <property type="entry name" value="CSP_DNA-bd"/>
</dbReference>
<keyword evidence="2" id="KW-0963">Cytoplasm</keyword>
<accession>A0ABX2QB14</accession>
<dbReference type="InterPro" id="IPR012156">
    <property type="entry name" value="Cold_shock_CspA"/>
</dbReference>
<dbReference type="Pfam" id="PF00313">
    <property type="entry name" value="CSD"/>
    <property type="match status" value="1"/>
</dbReference>
<evidence type="ECO:0000256" key="2">
    <source>
        <dbReference type="ARBA" id="ARBA00022490"/>
    </source>
</evidence>
<reference evidence="9 10" key="1">
    <citation type="submission" date="2020-06" db="EMBL/GenBank/DDBJ databases">
        <title>Rhizobium sp.nov. isolated from the tomato plant.</title>
        <authorList>
            <person name="Thin K.K."/>
            <person name="Zhang X."/>
            <person name="He S."/>
        </authorList>
    </citation>
    <scope>NUCLEOTIDE SEQUENCE [LARGE SCALE GENOMIC DNA]</scope>
    <source>
        <strain evidence="9 10">DBTS2</strain>
    </source>
</reference>
<dbReference type="CDD" id="cd04458">
    <property type="entry name" value="CSP_CDS"/>
    <property type="match status" value="1"/>
</dbReference>